<keyword evidence="1" id="KW-0732">Signal</keyword>
<name>A0A8B6DLJ2_MYTGA</name>
<comment type="caution">
    <text evidence="2">The sequence shown here is derived from an EMBL/GenBank/DDBJ whole genome shotgun (WGS) entry which is preliminary data.</text>
</comment>
<keyword evidence="3" id="KW-1185">Reference proteome</keyword>
<gene>
    <name evidence="2" type="ORF">MGAL_10B077746</name>
</gene>
<dbReference type="AlphaFoldDB" id="A0A8B6DLJ2"/>
<feature type="chain" id="PRO_5032350130" evidence="1">
    <location>
        <begin position="22"/>
        <end position="111"/>
    </location>
</feature>
<proteinExistence type="predicted"/>
<evidence type="ECO:0000313" key="2">
    <source>
        <dbReference type="EMBL" id="VDI20237.1"/>
    </source>
</evidence>
<evidence type="ECO:0000313" key="3">
    <source>
        <dbReference type="Proteomes" id="UP000596742"/>
    </source>
</evidence>
<sequence>MGNLVKLIFFVYILTIYNCEASCYYKIVSSDQWFGCLIGNQSIALGATELVGCVDNCRCVLPRLVQCCLTGMRITGHPDDCKVIVQGCTEIAVKINDESVYCEEGISVVER</sequence>
<accession>A0A8B6DLJ2</accession>
<dbReference type="Proteomes" id="UP000596742">
    <property type="component" value="Unassembled WGS sequence"/>
</dbReference>
<reference evidence="2" key="1">
    <citation type="submission" date="2018-11" db="EMBL/GenBank/DDBJ databases">
        <authorList>
            <person name="Alioto T."/>
            <person name="Alioto T."/>
        </authorList>
    </citation>
    <scope>NUCLEOTIDE SEQUENCE</scope>
</reference>
<organism evidence="2 3">
    <name type="scientific">Mytilus galloprovincialis</name>
    <name type="common">Mediterranean mussel</name>
    <dbReference type="NCBI Taxonomy" id="29158"/>
    <lineage>
        <taxon>Eukaryota</taxon>
        <taxon>Metazoa</taxon>
        <taxon>Spiralia</taxon>
        <taxon>Lophotrochozoa</taxon>
        <taxon>Mollusca</taxon>
        <taxon>Bivalvia</taxon>
        <taxon>Autobranchia</taxon>
        <taxon>Pteriomorphia</taxon>
        <taxon>Mytilida</taxon>
        <taxon>Mytiloidea</taxon>
        <taxon>Mytilidae</taxon>
        <taxon>Mytilinae</taxon>
        <taxon>Mytilus</taxon>
    </lineage>
</organism>
<protein>
    <submittedName>
        <fullName evidence="2">Uncharacterized protein</fullName>
    </submittedName>
</protein>
<feature type="signal peptide" evidence="1">
    <location>
        <begin position="1"/>
        <end position="21"/>
    </location>
</feature>
<evidence type="ECO:0000256" key="1">
    <source>
        <dbReference type="SAM" id="SignalP"/>
    </source>
</evidence>
<dbReference type="OrthoDB" id="6123676at2759"/>
<dbReference type="EMBL" id="UYJE01003549">
    <property type="protein sequence ID" value="VDI20237.1"/>
    <property type="molecule type" value="Genomic_DNA"/>
</dbReference>